<evidence type="ECO:0000259" key="1">
    <source>
        <dbReference type="PROSITE" id="PS51462"/>
    </source>
</evidence>
<dbReference type="Pfam" id="PF00293">
    <property type="entry name" value="NUDIX"/>
    <property type="match status" value="1"/>
</dbReference>
<gene>
    <name evidence="2" type="ORF">E6C55_16985</name>
</gene>
<reference evidence="2 3" key="1">
    <citation type="submission" date="2019-04" db="EMBL/GenBank/DDBJ databases">
        <title>Cohnella sp. nov. isolated from preserved vegetables.</title>
        <authorList>
            <person name="Lin S.-Y."/>
            <person name="Hung M.-H."/>
            <person name="Young C.-C."/>
        </authorList>
    </citation>
    <scope>NUCLEOTIDE SEQUENCE [LARGE SCALE GENOMIC DNA]</scope>
    <source>
        <strain evidence="2 3">CC-MHH1044</strain>
    </source>
</reference>
<dbReference type="AlphaFoldDB" id="A0A4V3WET0"/>
<name>A0A4V3WET0_9BACL</name>
<dbReference type="OrthoDB" id="9787476at2"/>
<dbReference type="InterPro" id="IPR000086">
    <property type="entry name" value="NUDIX_hydrolase_dom"/>
</dbReference>
<dbReference type="Gene3D" id="3.90.79.10">
    <property type="entry name" value="Nucleoside Triphosphate Pyrophosphohydrolase"/>
    <property type="match status" value="1"/>
</dbReference>
<organism evidence="2 3">
    <name type="scientific">Cohnella fermenti</name>
    <dbReference type="NCBI Taxonomy" id="2565925"/>
    <lineage>
        <taxon>Bacteria</taxon>
        <taxon>Bacillati</taxon>
        <taxon>Bacillota</taxon>
        <taxon>Bacilli</taxon>
        <taxon>Bacillales</taxon>
        <taxon>Paenibacillaceae</taxon>
        <taxon>Cohnella</taxon>
    </lineage>
</organism>
<dbReference type="InterPro" id="IPR015797">
    <property type="entry name" value="NUDIX_hydrolase-like_dom_sf"/>
</dbReference>
<proteinExistence type="predicted"/>
<evidence type="ECO:0000313" key="3">
    <source>
        <dbReference type="Proteomes" id="UP000310636"/>
    </source>
</evidence>
<dbReference type="RefSeq" id="WP_136371012.1">
    <property type="nucleotide sequence ID" value="NZ_SSOB01000021.1"/>
</dbReference>
<dbReference type="SUPFAM" id="SSF55811">
    <property type="entry name" value="Nudix"/>
    <property type="match status" value="1"/>
</dbReference>
<dbReference type="GO" id="GO:0016787">
    <property type="term" value="F:hydrolase activity"/>
    <property type="evidence" value="ECO:0007669"/>
    <property type="project" value="UniProtKB-KW"/>
</dbReference>
<protein>
    <submittedName>
        <fullName evidence="2">NUDIX hydrolase</fullName>
    </submittedName>
</protein>
<dbReference type="CDD" id="cd02883">
    <property type="entry name" value="NUDIX_Hydrolase"/>
    <property type="match status" value="1"/>
</dbReference>
<comment type="caution">
    <text evidence="2">The sequence shown here is derived from an EMBL/GenBank/DDBJ whole genome shotgun (WGS) entry which is preliminary data.</text>
</comment>
<dbReference type="PROSITE" id="PS51462">
    <property type="entry name" value="NUDIX"/>
    <property type="match status" value="1"/>
</dbReference>
<keyword evidence="3" id="KW-1185">Reference proteome</keyword>
<feature type="domain" description="Nudix hydrolase" evidence="1">
    <location>
        <begin position="294"/>
        <end position="431"/>
    </location>
</feature>
<accession>A0A4V3WET0</accession>
<keyword evidence="2" id="KW-0378">Hydrolase</keyword>
<evidence type="ECO:0000313" key="2">
    <source>
        <dbReference type="EMBL" id="THF77064.1"/>
    </source>
</evidence>
<sequence length="441" mass="50816">MSKHPTLDLQQYPPTAGPSALDRLKLFLSFDIVGSTEHKQKNPESWQSDFNSFYVEIENRIRLLNSRINRHGREIYNIRPWKRLGDEVIFETDIISSKYLLKALDGAFEVLHTTAQFLENNERAKPYLSLKAAAWVCPVDHKSNISPEGTQDFIGKHIDEGFRVAGNFAKRRQLAVSCELAYLVASFNEHSPLEPFYFLGYRPLKGVWQGSYYPVIWFSNNLEQSLTHLPFDQQEKCELTKLLGEDRKMSCRVMKSTLERVIREKQLDSHAASMVDYLQAEPQIIYKREDFPVKVEVHNAIICYDEANQKFLLHKRPSHRGVGAHKWAAPGGQININESLEASCRRKAYEELNISDITPKMDVVVPYFIPSNEIGVGINGFRVLCLISPAECKRFVEKDDPDEKFKWFSLKDLSTVNKEETVPNLYEEILTLLQHFNVSSQ</sequence>
<dbReference type="EMBL" id="SSOB01000021">
    <property type="protein sequence ID" value="THF77064.1"/>
    <property type="molecule type" value="Genomic_DNA"/>
</dbReference>
<dbReference type="Proteomes" id="UP000310636">
    <property type="component" value="Unassembled WGS sequence"/>
</dbReference>